<keyword evidence="1" id="KW-1133">Transmembrane helix</keyword>
<proteinExistence type="predicted"/>
<name>A0A176W9N5_MARPO</name>
<feature type="transmembrane region" description="Helical" evidence="1">
    <location>
        <begin position="12"/>
        <end position="34"/>
    </location>
</feature>
<protein>
    <submittedName>
        <fullName evidence="2">Uncharacterized protein</fullName>
    </submittedName>
</protein>
<accession>A0A176W9N5</accession>
<evidence type="ECO:0000313" key="2">
    <source>
        <dbReference type="EMBL" id="OAE29858.1"/>
    </source>
</evidence>
<feature type="transmembrane region" description="Helical" evidence="1">
    <location>
        <begin position="46"/>
        <end position="70"/>
    </location>
</feature>
<evidence type="ECO:0000256" key="1">
    <source>
        <dbReference type="SAM" id="Phobius"/>
    </source>
</evidence>
<dbReference type="EMBL" id="LVLJ01001383">
    <property type="protein sequence ID" value="OAE29858.1"/>
    <property type="molecule type" value="Genomic_DNA"/>
</dbReference>
<organism evidence="2 3">
    <name type="scientific">Marchantia polymorpha subsp. ruderalis</name>
    <dbReference type="NCBI Taxonomy" id="1480154"/>
    <lineage>
        <taxon>Eukaryota</taxon>
        <taxon>Viridiplantae</taxon>
        <taxon>Streptophyta</taxon>
        <taxon>Embryophyta</taxon>
        <taxon>Marchantiophyta</taxon>
        <taxon>Marchantiopsida</taxon>
        <taxon>Marchantiidae</taxon>
        <taxon>Marchantiales</taxon>
        <taxon>Marchantiaceae</taxon>
        <taxon>Marchantia</taxon>
    </lineage>
</organism>
<comment type="caution">
    <text evidence="2">The sequence shown here is derived from an EMBL/GenBank/DDBJ whole genome shotgun (WGS) entry which is preliminary data.</text>
</comment>
<reference evidence="2" key="1">
    <citation type="submission" date="2016-03" db="EMBL/GenBank/DDBJ databases">
        <title>Mechanisms controlling the formation of the plant cell surface in tip-growing cells are functionally conserved among land plants.</title>
        <authorList>
            <person name="Honkanen S."/>
            <person name="Jones V.A."/>
            <person name="Morieri G."/>
            <person name="Champion C."/>
            <person name="Hetherington A.J."/>
            <person name="Kelly S."/>
            <person name="Saint-Marcoux D."/>
            <person name="Proust H."/>
            <person name="Prescott H."/>
            <person name="Dolan L."/>
        </authorList>
    </citation>
    <scope>NUCLEOTIDE SEQUENCE [LARGE SCALE GENOMIC DNA]</scope>
    <source>
        <tissue evidence="2">Whole gametophyte</tissue>
    </source>
</reference>
<dbReference type="AlphaFoldDB" id="A0A176W9N5"/>
<keyword evidence="1" id="KW-0812">Transmembrane</keyword>
<evidence type="ECO:0000313" key="3">
    <source>
        <dbReference type="Proteomes" id="UP000077202"/>
    </source>
</evidence>
<keyword evidence="1" id="KW-0472">Membrane</keyword>
<sequence length="166" mass="18093">MVSGFALDIVCSVLMAVFLYALISVLMFVAYVPYNAGLICDTLGCYVPWYVILGAFLTAVLSVVAVVGYCSDQRGVAGVGPKPATTVDGESYFRWQTFDALLNCIVIIGDTPFIGVCYGSCMGCKIEKYVETAHSHGIIFSTLGIPRRIPNSKRKIEKFLEFLSFS</sequence>
<gene>
    <name evidence="2" type="ORF">AXG93_1469s1020</name>
</gene>
<dbReference type="Proteomes" id="UP000077202">
    <property type="component" value="Unassembled WGS sequence"/>
</dbReference>
<keyword evidence="3" id="KW-1185">Reference proteome</keyword>